<dbReference type="PIRSF" id="PIRSF006060">
    <property type="entry name" value="AA_transporter"/>
    <property type="match status" value="1"/>
</dbReference>
<feature type="transmembrane region" description="Helical" evidence="6">
    <location>
        <begin position="302"/>
        <end position="323"/>
    </location>
</feature>
<keyword evidence="3 6" id="KW-0812">Transmembrane</keyword>
<keyword evidence="4 6" id="KW-1133">Transmembrane helix</keyword>
<dbReference type="RefSeq" id="WP_025317249.1">
    <property type="nucleotide sequence ID" value="NZ_CP002082.1"/>
</dbReference>
<feature type="transmembrane region" description="Helical" evidence="6">
    <location>
        <begin position="398"/>
        <end position="419"/>
    </location>
</feature>
<dbReference type="PATRIC" id="fig|838561.3.peg.518"/>
<dbReference type="HOGENOM" id="CLU_459199_0_0_14"/>
<evidence type="ECO:0000256" key="2">
    <source>
        <dbReference type="ARBA" id="ARBA00022475"/>
    </source>
</evidence>
<evidence type="ECO:0000256" key="4">
    <source>
        <dbReference type="ARBA" id="ARBA00022989"/>
    </source>
</evidence>
<dbReference type="eggNOG" id="COG0531">
    <property type="taxonomic scope" value="Bacteria"/>
</dbReference>
<feature type="transmembrane region" description="Helical" evidence="6">
    <location>
        <begin position="260"/>
        <end position="282"/>
    </location>
</feature>
<dbReference type="Proteomes" id="UP000019260">
    <property type="component" value="Chromosome"/>
</dbReference>
<feature type="transmembrane region" description="Helical" evidence="6">
    <location>
        <begin position="227"/>
        <end position="248"/>
    </location>
</feature>
<evidence type="ECO:0000256" key="1">
    <source>
        <dbReference type="ARBA" id="ARBA00004651"/>
    </source>
</evidence>
<gene>
    <name evidence="7" type="ORF">P344_02695</name>
</gene>
<dbReference type="InterPro" id="IPR002293">
    <property type="entry name" value="AA/rel_permease1"/>
</dbReference>
<dbReference type="Gene3D" id="1.20.1740.10">
    <property type="entry name" value="Amino acid/polyamine transporter I"/>
    <property type="match status" value="1"/>
</dbReference>
<name>W0GP86_9MOLU</name>
<dbReference type="KEGG" id="smia:P344_02695"/>
<feature type="transmembrane region" description="Helical" evidence="6">
    <location>
        <begin position="29"/>
        <end position="51"/>
    </location>
</feature>
<keyword evidence="8" id="KW-1185">Reference proteome</keyword>
<organism evidence="7 8">
    <name type="scientific">Spiroplasma mirum ATCC 29335</name>
    <dbReference type="NCBI Taxonomy" id="838561"/>
    <lineage>
        <taxon>Bacteria</taxon>
        <taxon>Bacillati</taxon>
        <taxon>Mycoplasmatota</taxon>
        <taxon>Mollicutes</taxon>
        <taxon>Entomoplasmatales</taxon>
        <taxon>Spiroplasmataceae</taxon>
        <taxon>Spiroplasma</taxon>
    </lineage>
</organism>
<reference evidence="7 8" key="1">
    <citation type="submission" date="2013-09" db="EMBL/GenBank/DDBJ databases">
        <title>Complete genome sequence of Spiroplasma mirum suckling mouse cataract agent.</title>
        <authorList>
            <person name="Landry C.A."/>
            <person name="Bastian F.O."/>
            <person name="Thune R.L."/>
        </authorList>
    </citation>
    <scope>NUCLEOTIDE SEQUENCE [LARGE SCALE GENOMIC DNA]</scope>
    <source>
        <strain evidence="7 8">SMCA</strain>
    </source>
</reference>
<feature type="transmembrane region" description="Helical" evidence="6">
    <location>
        <begin position="57"/>
        <end position="79"/>
    </location>
</feature>
<sequence length="545" mass="61013">MEKKGFWTKIKFWSKTTKPEKNKISLAELVWIGFNYTCGIAFPMSFISIYYWQTGGLGLHILWIILLGALMAWGSAWAFAKCSKVYHDANGGAYVYVRGVFGRFCGWLIGFIQYITLPSTIIVTIISMFRTNLNQLPIFAWAPKRWENLIIDSIGILIYALVASCMYFGMKGFRWFVNLSGIIKWGSTIFLIICAIILMIQNGHVAFSEAAQGTKNLSFTVDKFNNAFSSFFYFFVGFETFIVVAKNVKNPQRNFGRGILIILAIATIFYLVVTVFIIGAITEVGINHNGWSSGTSNYNPNNVVAGIAGTTGMVILVICTLSLKLNGAMQNSLYSGGMIEPLAKEGYISEKLAVLDKENIAMRASTVNLIITIIACIIMLVIPDAIGSGFDFGTVLGFSTNITIVIYIFVLAACCVMGFRRQLKIKVWEWILFTITFIFLTIQFIIFNYQMITTMINETGATLAATLIEFLMFWFFVAVAVGWYFIYYMPKLRNRLKNNPALQAQLDAEFLPVTEQEAVQCLLNESGAELEGIAIIEEETKSVTT</sequence>
<feature type="transmembrane region" description="Helical" evidence="6">
    <location>
        <begin position="182"/>
        <end position="207"/>
    </location>
</feature>
<dbReference type="STRING" id="838561.P344_02695"/>
<dbReference type="KEGG" id="smir:SMM_0448"/>
<comment type="subcellular location">
    <subcellularLocation>
        <location evidence="1">Cell membrane</location>
        <topology evidence="1">Multi-pass membrane protein</topology>
    </subcellularLocation>
</comment>
<evidence type="ECO:0000256" key="6">
    <source>
        <dbReference type="SAM" id="Phobius"/>
    </source>
</evidence>
<evidence type="ECO:0000256" key="5">
    <source>
        <dbReference type="ARBA" id="ARBA00023136"/>
    </source>
</evidence>
<evidence type="ECO:0000313" key="8">
    <source>
        <dbReference type="Proteomes" id="UP000019260"/>
    </source>
</evidence>
<feature type="transmembrane region" description="Helical" evidence="6">
    <location>
        <begin position="100"/>
        <end position="129"/>
    </location>
</feature>
<dbReference type="PANTHER" id="PTHR42770:SF7">
    <property type="entry name" value="MEMBRANE PROTEIN"/>
    <property type="match status" value="1"/>
</dbReference>
<protein>
    <recommendedName>
        <fullName evidence="9">Amino acid permease/ SLC12A domain-containing protein</fullName>
    </recommendedName>
</protein>
<dbReference type="GO" id="GO:0005886">
    <property type="term" value="C:plasma membrane"/>
    <property type="evidence" value="ECO:0007669"/>
    <property type="project" value="UniProtKB-SubCell"/>
</dbReference>
<keyword evidence="5 6" id="KW-0472">Membrane</keyword>
<evidence type="ECO:0000313" key="7">
    <source>
        <dbReference type="EMBL" id="AHI57884.1"/>
    </source>
</evidence>
<proteinExistence type="predicted"/>
<dbReference type="GO" id="GO:0022857">
    <property type="term" value="F:transmembrane transporter activity"/>
    <property type="evidence" value="ECO:0007669"/>
    <property type="project" value="InterPro"/>
</dbReference>
<keyword evidence="2" id="KW-1003">Cell membrane</keyword>
<accession>W0GP86</accession>
<dbReference type="OrthoDB" id="401072at2"/>
<dbReference type="AlphaFoldDB" id="W0GP86"/>
<dbReference type="EMBL" id="CP006720">
    <property type="protein sequence ID" value="AHI57884.1"/>
    <property type="molecule type" value="Genomic_DNA"/>
</dbReference>
<dbReference type="Pfam" id="PF13520">
    <property type="entry name" value="AA_permease_2"/>
    <property type="match status" value="1"/>
</dbReference>
<feature type="transmembrane region" description="Helical" evidence="6">
    <location>
        <begin position="431"/>
        <end position="451"/>
    </location>
</feature>
<evidence type="ECO:0000256" key="3">
    <source>
        <dbReference type="ARBA" id="ARBA00022692"/>
    </source>
</evidence>
<feature type="transmembrane region" description="Helical" evidence="6">
    <location>
        <begin position="367"/>
        <end position="386"/>
    </location>
</feature>
<feature type="transmembrane region" description="Helical" evidence="6">
    <location>
        <begin position="149"/>
        <end position="170"/>
    </location>
</feature>
<dbReference type="InterPro" id="IPR050367">
    <property type="entry name" value="APC_superfamily"/>
</dbReference>
<dbReference type="PANTHER" id="PTHR42770">
    <property type="entry name" value="AMINO ACID TRANSPORTER-RELATED"/>
    <property type="match status" value="1"/>
</dbReference>
<evidence type="ECO:0008006" key="9">
    <source>
        <dbReference type="Google" id="ProtNLM"/>
    </source>
</evidence>
<feature type="transmembrane region" description="Helical" evidence="6">
    <location>
        <begin position="463"/>
        <end position="487"/>
    </location>
</feature>